<dbReference type="AlphaFoldDB" id="A0ABD3B3S0"/>
<name>A0ABD3B3S0_9GENT</name>
<gene>
    <name evidence="1" type="ORF">ACH5RR_001529</name>
</gene>
<evidence type="ECO:0000313" key="1">
    <source>
        <dbReference type="EMBL" id="KAL3538163.1"/>
    </source>
</evidence>
<organism evidence="1 2">
    <name type="scientific">Cinchona calisaya</name>
    <dbReference type="NCBI Taxonomy" id="153742"/>
    <lineage>
        <taxon>Eukaryota</taxon>
        <taxon>Viridiplantae</taxon>
        <taxon>Streptophyta</taxon>
        <taxon>Embryophyta</taxon>
        <taxon>Tracheophyta</taxon>
        <taxon>Spermatophyta</taxon>
        <taxon>Magnoliopsida</taxon>
        <taxon>eudicotyledons</taxon>
        <taxon>Gunneridae</taxon>
        <taxon>Pentapetalae</taxon>
        <taxon>asterids</taxon>
        <taxon>lamiids</taxon>
        <taxon>Gentianales</taxon>
        <taxon>Rubiaceae</taxon>
        <taxon>Cinchonoideae</taxon>
        <taxon>Cinchoneae</taxon>
        <taxon>Cinchona</taxon>
    </lineage>
</organism>
<sequence length="170" mass="19214">MSMGAADDVTENIVNRHLDLARAEIISYQGNSSVTVDAITCTQEDIQVGALVNEKGILDPIKRRKKGDTNSRLKSSLEKMKKRKRKYHMTLPQLPVQASKPPFVGGAENFDPNWMSERQSLREPPAASFSEVLRNKKTDWELWPDSVFKMIAIPLSFPSIQLQDELCPCR</sequence>
<protein>
    <submittedName>
        <fullName evidence="1">Uncharacterized protein</fullName>
    </submittedName>
</protein>
<evidence type="ECO:0000313" key="2">
    <source>
        <dbReference type="Proteomes" id="UP001630127"/>
    </source>
</evidence>
<accession>A0ABD3B3S0</accession>
<dbReference type="EMBL" id="JBJUIK010000001">
    <property type="protein sequence ID" value="KAL3538163.1"/>
    <property type="molecule type" value="Genomic_DNA"/>
</dbReference>
<reference evidence="1 2" key="1">
    <citation type="submission" date="2024-11" db="EMBL/GenBank/DDBJ databases">
        <title>A near-complete genome assembly of Cinchona calisaya.</title>
        <authorList>
            <person name="Lian D.C."/>
            <person name="Zhao X.W."/>
            <person name="Wei L."/>
        </authorList>
    </citation>
    <scope>NUCLEOTIDE SEQUENCE [LARGE SCALE GENOMIC DNA]</scope>
    <source>
        <tissue evidence="1">Nenye</tissue>
    </source>
</reference>
<comment type="caution">
    <text evidence="1">The sequence shown here is derived from an EMBL/GenBank/DDBJ whole genome shotgun (WGS) entry which is preliminary data.</text>
</comment>
<proteinExistence type="predicted"/>
<keyword evidence="2" id="KW-1185">Reference proteome</keyword>
<dbReference type="Proteomes" id="UP001630127">
    <property type="component" value="Unassembled WGS sequence"/>
</dbReference>